<evidence type="ECO:0000313" key="4">
    <source>
        <dbReference type="Proteomes" id="UP000264310"/>
    </source>
</evidence>
<feature type="domain" description="DUF2231" evidence="2">
    <location>
        <begin position="14"/>
        <end position="148"/>
    </location>
</feature>
<dbReference type="OrthoDB" id="2873672at2"/>
<accession>A0A371X1J1</accession>
<keyword evidence="1" id="KW-0812">Transmembrane</keyword>
<gene>
    <name evidence="3" type="ORF">DYI37_14315</name>
</gene>
<feature type="transmembrane region" description="Helical" evidence="1">
    <location>
        <begin position="117"/>
        <end position="136"/>
    </location>
</feature>
<sequence>MAYPYASATASVGGQPIHAMLSPFPTVCFTLALLTDLAYVASANLLWQDFSAWLLLAGLVFGGLALLAGFVDLVGSRRLREERSAWIYAAGFCVMMALAFVNSFVHAGDGWTAVMPWGLTLSVLTVIVVIVTSWIGRSLVFKHGVGVSTYE</sequence>
<keyword evidence="4" id="KW-1185">Reference proteome</keyword>
<evidence type="ECO:0000313" key="3">
    <source>
        <dbReference type="EMBL" id="RFC63102.1"/>
    </source>
</evidence>
<keyword evidence="1" id="KW-0472">Membrane</keyword>
<evidence type="ECO:0000256" key="1">
    <source>
        <dbReference type="SAM" id="Phobius"/>
    </source>
</evidence>
<dbReference type="Proteomes" id="UP000264310">
    <property type="component" value="Unassembled WGS sequence"/>
</dbReference>
<dbReference type="RefSeq" id="WP_116683919.1">
    <property type="nucleotide sequence ID" value="NZ_QURL01000005.1"/>
</dbReference>
<evidence type="ECO:0000259" key="2">
    <source>
        <dbReference type="Pfam" id="PF09990"/>
    </source>
</evidence>
<dbReference type="PIRSF" id="PIRSF029509">
    <property type="entry name" value="UCP029509"/>
    <property type="match status" value="1"/>
</dbReference>
<protein>
    <submittedName>
        <fullName evidence="3">DUF2231 domain-containing protein</fullName>
    </submittedName>
</protein>
<dbReference type="AlphaFoldDB" id="A0A371X1J1"/>
<organism evidence="3 4">
    <name type="scientific">Fulvimarina endophytica</name>
    <dbReference type="NCBI Taxonomy" id="2293836"/>
    <lineage>
        <taxon>Bacteria</taxon>
        <taxon>Pseudomonadati</taxon>
        <taxon>Pseudomonadota</taxon>
        <taxon>Alphaproteobacteria</taxon>
        <taxon>Hyphomicrobiales</taxon>
        <taxon>Aurantimonadaceae</taxon>
        <taxon>Fulvimarina</taxon>
    </lineage>
</organism>
<feature type="transmembrane region" description="Helical" evidence="1">
    <location>
        <begin position="53"/>
        <end position="74"/>
    </location>
</feature>
<dbReference type="EMBL" id="QURL01000005">
    <property type="protein sequence ID" value="RFC63102.1"/>
    <property type="molecule type" value="Genomic_DNA"/>
</dbReference>
<dbReference type="InterPro" id="IPR019251">
    <property type="entry name" value="DUF2231_TM"/>
</dbReference>
<comment type="caution">
    <text evidence="3">The sequence shown here is derived from an EMBL/GenBank/DDBJ whole genome shotgun (WGS) entry which is preliminary data.</text>
</comment>
<feature type="transmembrane region" description="Helical" evidence="1">
    <location>
        <begin position="27"/>
        <end position="47"/>
    </location>
</feature>
<keyword evidence="1" id="KW-1133">Transmembrane helix</keyword>
<feature type="transmembrane region" description="Helical" evidence="1">
    <location>
        <begin position="86"/>
        <end position="105"/>
    </location>
</feature>
<proteinExistence type="predicted"/>
<dbReference type="InterPro" id="IPR016923">
    <property type="entry name" value="UCP029509"/>
</dbReference>
<dbReference type="Pfam" id="PF09990">
    <property type="entry name" value="DUF2231"/>
    <property type="match status" value="1"/>
</dbReference>
<reference evidence="3 4" key="1">
    <citation type="submission" date="2018-08" db="EMBL/GenBank/DDBJ databases">
        <title>Fulvimarina sp. 85, whole genome shotgun sequence.</title>
        <authorList>
            <person name="Tuo L."/>
        </authorList>
    </citation>
    <scope>NUCLEOTIDE SEQUENCE [LARGE SCALE GENOMIC DNA]</scope>
    <source>
        <strain evidence="3 4">85</strain>
    </source>
</reference>
<name>A0A371X1J1_9HYPH</name>